<keyword evidence="1" id="KW-0812">Transmembrane</keyword>
<feature type="transmembrane region" description="Helical" evidence="1">
    <location>
        <begin position="125"/>
        <end position="144"/>
    </location>
</feature>
<evidence type="ECO:0000313" key="4">
    <source>
        <dbReference type="Proteomes" id="UP001139646"/>
    </source>
</evidence>
<evidence type="ECO:0000313" key="3">
    <source>
        <dbReference type="EMBL" id="MCI2283946.1"/>
    </source>
</evidence>
<protein>
    <submittedName>
        <fullName evidence="3">EamA family transporter</fullName>
    </submittedName>
</protein>
<feature type="transmembrane region" description="Helical" evidence="1">
    <location>
        <begin position="277"/>
        <end position="299"/>
    </location>
</feature>
<name>A0ABS9X389_9GAMM</name>
<gene>
    <name evidence="3" type="ORF">L3081_11715</name>
</gene>
<dbReference type="InterPro" id="IPR037185">
    <property type="entry name" value="EmrE-like"/>
</dbReference>
<evidence type="ECO:0000256" key="1">
    <source>
        <dbReference type="SAM" id="Phobius"/>
    </source>
</evidence>
<feature type="transmembrane region" description="Helical" evidence="1">
    <location>
        <begin position="12"/>
        <end position="30"/>
    </location>
</feature>
<dbReference type="SUPFAM" id="SSF103481">
    <property type="entry name" value="Multidrug resistance efflux transporter EmrE"/>
    <property type="match status" value="2"/>
</dbReference>
<feature type="transmembrane region" description="Helical" evidence="1">
    <location>
        <begin position="215"/>
        <end position="240"/>
    </location>
</feature>
<feature type="transmembrane region" description="Helical" evidence="1">
    <location>
        <begin position="66"/>
        <end position="87"/>
    </location>
</feature>
<reference evidence="3" key="1">
    <citation type="submission" date="2022-01" db="EMBL/GenBank/DDBJ databases">
        <title>Colwellia maritima, isolated from seawater.</title>
        <authorList>
            <person name="Kristyanto S."/>
            <person name="Jung J."/>
            <person name="Jeon C.O."/>
        </authorList>
    </citation>
    <scope>NUCLEOTIDE SEQUENCE</scope>
    <source>
        <strain evidence="3">MSW7</strain>
    </source>
</reference>
<keyword evidence="1" id="KW-0472">Membrane</keyword>
<feature type="transmembrane region" description="Helical" evidence="1">
    <location>
        <begin position="93"/>
        <end position="113"/>
    </location>
</feature>
<feature type="transmembrane region" description="Helical" evidence="1">
    <location>
        <begin position="252"/>
        <end position="271"/>
    </location>
</feature>
<keyword evidence="1" id="KW-1133">Transmembrane helix</keyword>
<dbReference type="Pfam" id="PF00892">
    <property type="entry name" value="EamA"/>
    <property type="match status" value="2"/>
</dbReference>
<feature type="domain" description="EamA" evidence="2">
    <location>
        <begin position="9"/>
        <end position="142"/>
    </location>
</feature>
<dbReference type="Proteomes" id="UP001139646">
    <property type="component" value="Unassembled WGS sequence"/>
</dbReference>
<dbReference type="PANTHER" id="PTHR22911">
    <property type="entry name" value="ACYL-MALONYL CONDENSING ENZYME-RELATED"/>
    <property type="match status" value="1"/>
</dbReference>
<feature type="transmembrane region" description="Helical" evidence="1">
    <location>
        <begin position="191"/>
        <end position="209"/>
    </location>
</feature>
<feature type="domain" description="EamA" evidence="2">
    <location>
        <begin position="160"/>
        <end position="292"/>
    </location>
</feature>
<feature type="transmembrane region" description="Helical" evidence="1">
    <location>
        <begin position="36"/>
        <end position="54"/>
    </location>
</feature>
<feature type="transmembrane region" description="Helical" evidence="1">
    <location>
        <begin position="156"/>
        <end position="179"/>
    </location>
</feature>
<dbReference type="PANTHER" id="PTHR22911:SF79">
    <property type="entry name" value="MOBA-LIKE NTP TRANSFERASE DOMAIN-CONTAINING PROTEIN"/>
    <property type="match status" value="1"/>
</dbReference>
<sequence>MANKIDISKGIIAIVIASFLWGTTGTAASYAHQVSALGIGAFSTGIGGILLFVAARKKIQIDLSCLFSRPMVILFGSACVAIYPLAFYSAMRFSGVAIGTVVSIASAPFFAVLLERLISKKSVSIKWVVSFIIGVLGIVLLVMGRSHENSTLANAMLQNIGVMLGLLAGLAYAGYSWAAKHLIEKGVHSQSAVAVQFGIASCCLIPSLWFTGDNILATVTNASVVVYMAIAPMFLGYLLFGFGLKVIDASRATLITLIEPLVATLLAIFIVGESFKMIGRVGMGLVTLCLLLQTLPFTFNTQKKASVSTPLIQ</sequence>
<accession>A0ABS9X389</accession>
<proteinExistence type="predicted"/>
<dbReference type="InterPro" id="IPR000620">
    <property type="entry name" value="EamA_dom"/>
</dbReference>
<dbReference type="RefSeq" id="WP_242286305.1">
    <property type="nucleotide sequence ID" value="NZ_JAKKSL010000002.1"/>
</dbReference>
<keyword evidence="4" id="KW-1185">Reference proteome</keyword>
<evidence type="ECO:0000259" key="2">
    <source>
        <dbReference type="Pfam" id="PF00892"/>
    </source>
</evidence>
<organism evidence="3 4">
    <name type="scientific">Colwellia maritima</name>
    <dbReference type="NCBI Taxonomy" id="2912588"/>
    <lineage>
        <taxon>Bacteria</taxon>
        <taxon>Pseudomonadati</taxon>
        <taxon>Pseudomonadota</taxon>
        <taxon>Gammaproteobacteria</taxon>
        <taxon>Alteromonadales</taxon>
        <taxon>Colwelliaceae</taxon>
        <taxon>Colwellia</taxon>
    </lineage>
</organism>
<dbReference type="EMBL" id="JAKKSL010000002">
    <property type="protein sequence ID" value="MCI2283946.1"/>
    <property type="molecule type" value="Genomic_DNA"/>
</dbReference>
<comment type="caution">
    <text evidence="3">The sequence shown here is derived from an EMBL/GenBank/DDBJ whole genome shotgun (WGS) entry which is preliminary data.</text>
</comment>